<sequence>MILGCPLQKPFTLNLAGPMISTVAESGSFQEIWRPGTSTKMGDKAERSLYKNLPEHRHRVQEKKTHVKKQREPRQEEDVIVRRWEAPDRDAHWTRPQRDRPWDSRRERSGNFQSFLRMALETLLGSCRRKRGTHHTSTEHVQTSKTFMSWHRHSLPVRPFLLVRADRGVRV</sequence>
<gene>
    <name evidence="1" type="ORF">RIMI_LOCUS3043832</name>
</gene>
<protein>
    <submittedName>
        <fullName evidence="1">Uncharacterized protein</fullName>
    </submittedName>
</protein>
<name>A0ABN9L0A3_9NEOB</name>
<dbReference type="Proteomes" id="UP001176940">
    <property type="component" value="Unassembled WGS sequence"/>
</dbReference>
<comment type="caution">
    <text evidence="1">The sequence shown here is derived from an EMBL/GenBank/DDBJ whole genome shotgun (WGS) entry which is preliminary data.</text>
</comment>
<keyword evidence="2" id="KW-1185">Reference proteome</keyword>
<organism evidence="1 2">
    <name type="scientific">Ranitomeya imitator</name>
    <name type="common">mimic poison frog</name>
    <dbReference type="NCBI Taxonomy" id="111125"/>
    <lineage>
        <taxon>Eukaryota</taxon>
        <taxon>Metazoa</taxon>
        <taxon>Chordata</taxon>
        <taxon>Craniata</taxon>
        <taxon>Vertebrata</taxon>
        <taxon>Euteleostomi</taxon>
        <taxon>Amphibia</taxon>
        <taxon>Batrachia</taxon>
        <taxon>Anura</taxon>
        <taxon>Neobatrachia</taxon>
        <taxon>Hyloidea</taxon>
        <taxon>Dendrobatidae</taxon>
        <taxon>Dendrobatinae</taxon>
        <taxon>Ranitomeya</taxon>
    </lineage>
</organism>
<evidence type="ECO:0000313" key="2">
    <source>
        <dbReference type="Proteomes" id="UP001176940"/>
    </source>
</evidence>
<evidence type="ECO:0000313" key="1">
    <source>
        <dbReference type="EMBL" id="CAJ0927459.1"/>
    </source>
</evidence>
<accession>A0ABN9L0A3</accession>
<proteinExistence type="predicted"/>
<dbReference type="EMBL" id="CAUEEQ010004447">
    <property type="protein sequence ID" value="CAJ0927459.1"/>
    <property type="molecule type" value="Genomic_DNA"/>
</dbReference>
<reference evidence="1" key="1">
    <citation type="submission" date="2023-07" db="EMBL/GenBank/DDBJ databases">
        <authorList>
            <person name="Stuckert A."/>
        </authorList>
    </citation>
    <scope>NUCLEOTIDE SEQUENCE</scope>
</reference>